<dbReference type="SUPFAM" id="SSF90229">
    <property type="entry name" value="CCCH zinc finger"/>
    <property type="match status" value="1"/>
</dbReference>
<dbReference type="PANTHER" id="PTHR11224:SF10">
    <property type="entry name" value="IP09428P-RELATED"/>
    <property type="match status" value="1"/>
</dbReference>
<dbReference type="EC" id="2.3.2.27" evidence="2"/>
<proteinExistence type="predicted"/>
<keyword evidence="6 7" id="KW-0862">Zinc</keyword>
<feature type="domain" description="C3H1-type" evidence="8">
    <location>
        <begin position="169"/>
        <end position="196"/>
    </location>
</feature>
<comment type="catalytic activity">
    <reaction evidence="1">
        <text>S-ubiquitinyl-[E2 ubiquitin-conjugating enzyme]-L-cysteine + [acceptor protein]-L-lysine = [E2 ubiquitin-conjugating enzyme]-L-cysteine + N(6)-ubiquitinyl-[acceptor protein]-L-lysine.</text>
        <dbReference type="EC" id="2.3.2.27"/>
    </reaction>
</comment>
<feature type="zinc finger region" description="C3H1-type" evidence="7">
    <location>
        <begin position="169"/>
        <end position="196"/>
    </location>
</feature>
<organism evidence="9 10">
    <name type="scientific">Mya arenaria</name>
    <name type="common">Soft-shell clam</name>
    <dbReference type="NCBI Taxonomy" id="6604"/>
    <lineage>
        <taxon>Eukaryota</taxon>
        <taxon>Metazoa</taxon>
        <taxon>Spiralia</taxon>
        <taxon>Lophotrochozoa</taxon>
        <taxon>Mollusca</taxon>
        <taxon>Bivalvia</taxon>
        <taxon>Autobranchia</taxon>
        <taxon>Heteroconchia</taxon>
        <taxon>Euheterodonta</taxon>
        <taxon>Imparidentia</taxon>
        <taxon>Neoheterodontei</taxon>
        <taxon>Myida</taxon>
        <taxon>Myoidea</taxon>
        <taxon>Myidae</taxon>
        <taxon>Mya</taxon>
    </lineage>
</organism>
<sequence>MPSRLSEHAYQFRSYAEMTDGAGKGDNYNYSHDRHNPVDKVCKYYNSGSCTFGDRCRYDHIKPRSNLQPESQKKSIHLKPVLQKSHAPPPVSSSEPVTSEMVSLEKALNKKPSIATTPKPLESWVKASNFVPGQPFQCSSILNSYAHVAANNLENTEPSLSFDEVPVVSSGQLLCLFSASRECPYGDECEYRHGDAWNLSGLAVLLPGDEKQNLEHRQHHERDMELSFTIARSKDKQRGVCMDTVLGKQPTAEQRFGILFECSRCFCLACIRKWRTSKHFDNHVQNVVFSQILSHRTELKLSRILVGDGKDAMPTAVWITRSA</sequence>
<dbReference type="EMBL" id="CP111025">
    <property type="protein sequence ID" value="WAR26903.1"/>
    <property type="molecule type" value="Genomic_DNA"/>
</dbReference>
<keyword evidence="5 7" id="KW-0863">Zinc-finger</keyword>
<dbReference type="Pfam" id="PF14608">
    <property type="entry name" value="zf-CCCH_2"/>
    <property type="match status" value="1"/>
</dbReference>
<keyword evidence="10" id="KW-1185">Reference proteome</keyword>
<feature type="domain" description="C3H1-type" evidence="8">
    <location>
        <begin position="36"/>
        <end position="63"/>
    </location>
</feature>
<reference evidence="9" key="1">
    <citation type="submission" date="2022-11" db="EMBL/GenBank/DDBJ databases">
        <title>Centuries of genome instability and evolution in soft-shell clam transmissible cancer (bioRxiv).</title>
        <authorList>
            <person name="Hart S.F.M."/>
            <person name="Yonemitsu M.A."/>
            <person name="Giersch R.M."/>
            <person name="Beal B.F."/>
            <person name="Arriagada G."/>
            <person name="Davis B.W."/>
            <person name="Ostrander E.A."/>
            <person name="Goff S.P."/>
            <person name="Metzger M.J."/>
        </authorList>
    </citation>
    <scope>NUCLEOTIDE SEQUENCE</scope>
    <source>
        <strain evidence="9">MELC-2E11</strain>
        <tissue evidence="9">Siphon/mantle</tissue>
    </source>
</reference>
<dbReference type="Proteomes" id="UP001164746">
    <property type="component" value="Chromosome 14"/>
</dbReference>
<protein>
    <recommendedName>
        <fullName evidence="2">RING-type E3 ubiquitin transferase</fullName>
        <ecNumber evidence="2">2.3.2.27</ecNumber>
    </recommendedName>
</protein>
<dbReference type="InterPro" id="IPR045072">
    <property type="entry name" value="MKRN-like"/>
</dbReference>
<evidence type="ECO:0000313" key="9">
    <source>
        <dbReference type="EMBL" id="WAR26903.1"/>
    </source>
</evidence>
<feature type="zinc finger region" description="C3H1-type" evidence="7">
    <location>
        <begin position="36"/>
        <end position="63"/>
    </location>
</feature>
<evidence type="ECO:0000259" key="8">
    <source>
        <dbReference type="PROSITE" id="PS50103"/>
    </source>
</evidence>
<evidence type="ECO:0000313" key="10">
    <source>
        <dbReference type="Proteomes" id="UP001164746"/>
    </source>
</evidence>
<keyword evidence="4" id="KW-0677">Repeat</keyword>
<dbReference type="Gene3D" id="4.10.1000.10">
    <property type="entry name" value="Zinc finger, CCCH-type"/>
    <property type="match status" value="1"/>
</dbReference>
<evidence type="ECO:0000256" key="2">
    <source>
        <dbReference type="ARBA" id="ARBA00012483"/>
    </source>
</evidence>
<dbReference type="InterPro" id="IPR041367">
    <property type="entry name" value="Znf-CCCH_4"/>
</dbReference>
<evidence type="ECO:0000256" key="5">
    <source>
        <dbReference type="ARBA" id="ARBA00022771"/>
    </source>
</evidence>
<dbReference type="InterPro" id="IPR036855">
    <property type="entry name" value="Znf_CCCH_sf"/>
</dbReference>
<evidence type="ECO:0000256" key="7">
    <source>
        <dbReference type="PROSITE-ProRule" id="PRU00723"/>
    </source>
</evidence>
<accession>A0ABY7G195</accession>
<evidence type="ECO:0000256" key="4">
    <source>
        <dbReference type="ARBA" id="ARBA00022737"/>
    </source>
</evidence>
<evidence type="ECO:0000256" key="3">
    <source>
        <dbReference type="ARBA" id="ARBA00022723"/>
    </source>
</evidence>
<evidence type="ECO:0000256" key="1">
    <source>
        <dbReference type="ARBA" id="ARBA00000900"/>
    </source>
</evidence>
<dbReference type="InterPro" id="IPR000571">
    <property type="entry name" value="Znf_CCCH"/>
</dbReference>
<gene>
    <name evidence="9" type="ORF">MAR_012607</name>
</gene>
<dbReference type="Pfam" id="PF18044">
    <property type="entry name" value="zf-CCCH_4"/>
    <property type="match status" value="1"/>
</dbReference>
<name>A0ABY7G195_MYAAR</name>
<dbReference type="SMART" id="SM00356">
    <property type="entry name" value="ZnF_C3H1"/>
    <property type="match status" value="2"/>
</dbReference>
<dbReference type="PROSITE" id="PS50103">
    <property type="entry name" value="ZF_C3H1"/>
    <property type="match status" value="2"/>
</dbReference>
<keyword evidence="3 7" id="KW-0479">Metal-binding</keyword>
<evidence type="ECO:0000256" key="6">
    <source>
        <dbReference type="ARBA" id="ARBA00022833"/>
    </source>
</evidence>
<dbReference type="PANTHER" id="PTHR11224">
    <property type="entry name" value="MAKORIN-RELATED"/>
    <property type="match status" value="1"/>
</dbReference>